<feature type="non-terminal residue" evidence="3">
    <location>
        <position position="1"/>
    </location>
</feature>
<dbReference type="GO" id="GO:0003723">
    <property type="term" value="F:RNA binding"/>
    <property type="evidence" value="ECO:0007669"/>
    <property type="project" value="UniProtKB-KW"/>
</dbReference>
<dbReference type="InterPro" id="IPR020081">
    <property type="entry name" value="SsrA-bd_prot_CS"/>
</dbReference>
<dbReference type="AlphaFoldDB" id="A0A383D4R5"/>
<dbReference type="NCBIfam" id="TIGR00086">
    <property type="entry name" value="smpB"/>
    <property type="match status" value="1"/>
</dbReference>
<protein>
    <recommendedName>
        <fullName evidence="4">SsrA-binding protein</fullName>
    </recommendedName>
</protein>
<name>A0A383D4R5_9ZZZZ</name>
<keyword evidence="2" id="KW-0694">RNA-binding</keyword>
<proteinExistence type="inferred from homology"/>
<keyword evidence="1" id="KW-0963">Cytoplasm</keyword>
<dbReference type="InterPro" id="IPR000037">
    <property type="entry name" value="SsrA-bd_prot"/>
</dbReference>
<sequence length="155" mass="18105">QAVRDEAIKIITTNRKARYDYIVLDTFEAGIVLQGTEVKSLRNGRANLVDSYAAVNRGEVYLHNMHISQYDQGSHFNHDPTRTRKLLLHKVEIRRLTGRVVERGLTLVPLKLYFKRGRAKVELALVKGKKQYDRRRTIAERDARRDAEREMKARF</sequence>
<gene>
    <name evidence="3" type="ORF">METZ01_LOCUS492390</name>
</gene>
<evidence type="ECO:0000313" key="3">
    <source>
        <dbReference type="EMBL" id="SVE39536.1"/>
    </source>
</evidence>
<dbReference type="Gene3D" id="2.40.280.10">
    <property type="match status" value="1"/>
</dbReference>
<dbReference type="GO" id="GO:0070930">
    <property type="term" value="P:trans-translation-dependent protein tagging"/>
    <property type="evidence" value="ECO:0007669"/>
    <property type="project" value="TreeGrafter"/>
</dbReference>
<dbReference type="CDD" id="cd09294">
    <property type="entry name" value="SmpB"/>
    <property type="match status" value="1"/>
</dbReference>
<dbReference type="PANTHER" id="PTHR30308">
    <property type="entry name" value="TMRNA-BINDING COMPONENT OF TRANS-TRANSLATION TAGGING COMPLEX"/>
    <property type="match status" value="1"/>
</dbReference>
<dbReference type="PANTHER" id="PTHR30308:SF2">
    <property type="entry name" value="SSRA-BINDING PROTEIN"/>
    <property type="match status" value="1"/>
</dbReference>
<evidence type="ECO:0000256" key="2">
    <source>
        <dbReference type="ARBA" id="ARBA00022884"/>
    </source>
</evidence>
<dbReference type="GO" id="GO:0005829">
    <property type="term" value="C:cytosol"/>
    <property type="evidence" value="ECO:0007669"/>
    <property type="project" value="TreeGrafter"/>
</dbReference>
<reference evidence="3" key="1">
    <citation type="submission" date="2018-05" db="EMBL/GenBank/DDBJ databases">
        <authorList>
            <person name="Lanie J.A."/>
            <person name="Ng W.-L."/>
            <person name="Kazmierczak K.M."/>
            <person name="Andrzejewski T.M."/>
            <person name="Davidsen T.M."/>
            <person name="Wayne K.J."/>
            <person name="Tettelin H."/>
            <person name="Glass J.I."/>
            <person name="Rusch D."/>
            <person name="Podicherti R."/>
            <person name="Tsui H.-C.T."/>
            <person name="Winkler M.E."/>
        </authorList>
    </citation>
    <scope>NUCLEOTIDE SEQUENCE</scope>
</reference>
<dbReference type="HAMAP" id="MF_00023">
    <property type="entry name" value="SmpB"/>
    <property type="match status" value="1"/>
</dbReference>
<evidence type="ECO:0000256" key="1">
    <source>
        <dbReference type="ARBA" id="ARBA00022490"/>
    </source>
</evidence>
<dbReference type="SUPFAM" id="SSF74982">
    <property type="entry name" value="Small protein B (SmpB)"/>
    <property type="match status" value="1"/>
</dbReference>
<dbReference type="EMBL" id="UINC01214346">
    <property type="protein sequence ID" value="SVE39536.1"/>
    <property type="molecule type" value="Genomic_DNA"/>
</dbReference>
<dbReference type="PROSITE" id="PS01317">
    <property type="entry name" value="SSRP"/>
    <property type="match status" value="1"/>
</dbReference>
<dbReference type="NCBIfam" id="NF003843">
    <property type="entry name" value="PRK05422.1"/>
    <property type="match status" value="1"/>
</dbReference>
<organism evidence="3">
    <name type="scientific">marine metagenome</name>
    <dbReference type="NCBI Taxonomy" id="408172"/>
    <lineage>
        <taxon>unclassified sequences</taxon>
        <taxon>metagenomes</taxon>
        <taxon>ecological metagenomes</taxon>
    </lineage>
</organism>
<dbReference type="InterPro" id="IPR023620">
    <property type="entry name" value="SmpB"/>
</dbReference>
<accession>A0A383D4R5</accession>
<dbReference type="Pfam" id="PF01668">
    <property type="entry name" value="SmpB"/>
    <property type="match status" value="1"/>
</dbReference>
<evidence type="ECO:0008006" key="4">
    <source>
        <dbReference type="Google" id="ProtNLM"/>
    </source>
</evidence>